<dbReference type="InterPro" id="IPR019533">
    <property type="entry name" value="Peptidase_S26"/>
</dbReference>
<dbReference type="SUPFAM" id="SSF51306">
    <property type="entry name" value="LexA/Signal peptidase"/>
    <property type="match status" value="1"/>
</dbReference>
<gene>
    <name evidence="5" type="primary">lepB</name>
    <name evidence="5" type="ORF">C0J27_04435</name>
</gene>
<dbReference type="EC" id="3.4.21.89" evidence="3"/>
<accession>A0A345ZCD8</accession>
<keyword evidence="3" id="KW-0645">Protease</keyword>
<evidence type="ECO:0000313" key="5">
    <source>
        <dbReference type="EMBL" id="AXK60955.1"/>
    </source>
</evidence>
<evidence type="ECO:0000256" key="3">
    <source>
        <dbReference type="RuleBase" id="RU362042"/>
    </source>
</evidence>
<sequence>MVQRIIAWYKRPNKSFIADTLESLLVIIPIVFLIKTFVFGLYQVPTCSMEPTMLVGERFFAEKFTVFFQPPKRGDIIAFNNPVYRYSKSPVVNLFERYVSWKVVSWTKRVIGVPGDHVQGKVEGGKTVVYLNGQKLDEPYVNQYPIIELFKKELVVGDNIYSGLCRRTFDPSKKWNEQPFYRINPTEIIRAKEFCPKNIFYPYEPTNKDIFDVQLGENQYWVMGDNRQGSSDCRSWGALDGKLIHGKIVLRLWSSDSDESWWMSDLLKHPIDFWSRMRWSRFFNFVY</sequence>
<proteinExistence type="inferred from homology"/>
<keyword evidence="3" id="KW-0378">Hydrolase</keyword>
<evidence type="ECO:0000256" key="1">
    <source>
        <dbReference type="ARBA" id="ARBA00009370"/>
    </source>
</evidence>
<dbReference type="Proteomes" id="UP000254834">
    <property type="component" value="Chromosome"/>
</dbReference>
<dbReference type="InterPro" id="IPR036286">
    <property type="entry name" value="LexA/Signal_pep-like_sf"/>
</dbReference>
<organism evidence="5 6">
    <name type="scientific">Candidatus Chromulinivorax destructor</name>
    <dbReference type="NCBI Taxonomy" id="2066483"/>
    <lineage>
        <taxon>Bacteria</taxon>
        <taxon>Candidatus Babelota</taxon>
        <taxon>Candidatus Babeliae</taxon>
        <taxon>Candidatus Babeliales</taxon>
        <taxon>Candidatus Chromulinivoraceae</taxon>
        <taxon>Candidatus Chromulinivorax</taxon>
    </lineage>
</organism>
<dbReference type="Gene3D" id="2.10.109.10">
    <property type="entry name" value="Umud Fragment, subunit A"/>
    <property type="match status" value="1"/>
</dbReference>
<comment type="similarity">
    <text evidence="1 3">Belongs to the peptidase S26 family.</text>
</comment>
<dbReference type="PANTHER" id="PTHR43390">
    <property type="entry name" value="SIGNAL PEPTIDASE I"/>
    <property type="match status" value="1"/>
</dbReference>
<dbReference type="GO" id="GO:0016020">
    <property type="term" value="C:membrane"/>
    <property type="evidence" value="ECO:0007669"/>
    <property type="project" value="UniProtKB-SubCell"/>
</dbReference>
<keyword evidence="6" id="KW-1185">Reference proteome</keyword>
<comment type="subcellular location">
    <subcellularLocation>
        <location evidence="3">Membrane</location>
        <topology evidence="3">Single-pass type II membrane protein</topology>
    </subcellularLocation>
</comment>
<evidence type="ECO:0000256" key="2">
    <source>
        <dbReference type="PIRSR" id="PIRSR600223-1"/>
    </source>
</evidence>
<dbReference type="GO" id="GO:0004252">
    <property type="term" value="F:serine-type endopeptidase activity"/>
    <property type="evidence" value="ECO:0007669"/>
    <property type="project" value="InterPro"/>
</dbReference>
<dbReference type="AlphaFoldDB" id="A0A345ZCD8"/>
<dbReference type="PRINTS" id="PR00727">
    <property type="entry name" value="LEADERPTASE"/>
</dbReference>
<feature type="active site" evidence="2">
    <location>
        <position position="108"/>
    </location>
</feature>
<dbReference type="KEGG" id="cdes:C0J27_04435"/>
<dbReference type="InterPro" id="IPR000223">
    <property type="entry name" value="Pept_S26A_signal_pept_1"/>
</dbReference>
<dbReference type="Pfam" id="PF10502">
    <property type="entry name" value="Peptidase_S26"/>
    <property type="match status" value="1"/>
</dbReference>
<evidence type="ECO:0000259" key="4">
    <source>
        <dbReference type="Pfam" id="PF10502"/>
    </source>
</evidence>
<dbReference type="PANTHER" id="PTHR43390:SF1">
    <property type="entry name" value="CHLOROPLAST PROCESSING PEPTIDASE"/>
    <property type="match status" value="1"/>
</dbReference>
<keyword evidence="3" id="KW-1133">Transmembrane helix</keyword>
<feature type="active site" evidence="2">
    <location>
        <position position="48"/>
    </location>
</feature>
<dbReference type="NCBIfam" id="TIGR02227">
    <property type="entry name" value="sigpep_I_bact"/>
    <property type="match status" value="1"/>
</dbReference>
<keyword evidence="3" id="KW-0472">Membrane</keyword>
<dbReference type="GO" id="GO:0006465">
    <property type="term" value="P:signal peptide processing"/>
    <property type="evidence" value="ECO:0007669"/>
    <property type="project" value="InterPro"/>
</dbReference>
<dbReference type="GO" id="GO:0009003">
    <property type="term" value="F:signal peptidase activity"/>
    <property type="evidence" value="ECO:0007669"/>
    <property type="project" value="UniProtKB-EC"/>
</dbReference>
<reference evidence="5 6" key="1">
    <citation type="submission" date="2017-12" db="EMBL/GenBank/DDBJ databases">
        <title>Chromulinavorax destructans is a abundant pathogen of dominant heterotrophic picoflagllates.</title>
        <authorList>
            <person name="Deeg C.M."/>
            <person name="Zimmer M."/>
            <person name="Suttle C.A."/>
        </authorList>
    </citation>
    <scope>NUCLEOTIDE SEQUENCE [LARGE SCALE GENOMIC DNA]</scope>
    <source>
        <strain evidence="5 6">SeV1</strain>
    </source>
</reference>
<protein>
    <recommendedName>
        <fullName evidence="3">Signal peptidase I</fullName>
        <ecNumber evidence="3">3.4.21.89</ecNumber>
    </recommendedName>
</protein>
<keyword evidence="3" id="KW-0812">Transmembrane</keyword>
<dbReference type="CDD" id="cd06530">
    <property type="entry name" value="S26_SPase_I"/>
    <property type="match status" value="1"/>
</dbReference>
<evidence type="ECO:0000313" key="6">
    <source>
        <dbReference type="Proteomes" id="UP000254834"/>
    </source>
</evidence>
<dbReference type="RefSeq" id="WP_115585970.1">
    <property type="nucleotide sequence ID" value="NZ_CP025544.1"/>
</dbReference>
<feature type="domain" description="Peptidase S26" evidence="4">
    <location>
        <begin position="19"/>
        <end position="253"/>
    </location>
</feature>
<comment type="catalytic activity">
    <reaction evidence="3">
        <text>Cleavage of hydrophobic, N-terminal signal or leader sequences from secreted and periplasmic proteins.</text>
        <dbReference type="EC" id="3.4.21.89"/>
    </reaction>
</comment>
<name>A0A345ZCD8_9BACT</name>
<dbReference type="OrthoDB" id="9802919at2"/>
<dbReference type="EMBL" id="CP025544">
    <property type="protein sequence ID" value="AXK60955.1"/>
    <property type="molecule type" value="Genomic_DNA"/>
</dbReference>
<feature type="transmembrane region" description="Helical" evidence="3">
    <location>
        <begin position="21"/>
        <end position="42"/>
    </location>
</feature>